<dbReference type="EMBL" id="NEDP02003825">
    <property type="protein sequence ID" value="OWF47678.1"/>
    <property type="molecule type" value="Genomic_DNA"/>
</dbReference>
<dbReference type="Gene3D" id="1.25.40.20">
    <property type="entry name" value="Ankyrin repeat-containing domain"/>
    <property type="match status" value="1"/>
</dbReference>
<gene>
    <name evidence="4" type="ORF">KP79_PYT12832</name>
</gene>
<dbReference type="PROSITE" id="PS50297">
    <property type="entry name" value="ANK_REP_REGION"/>
    <property type="match status" value="2"/>
</dbReference>
<dbReference type="InterPro" id="IPR002110">
    <property type="entry name" value="Ankyrin_rpt"/>
</dbReference>
<keyword evidence="2 3" id="KW-0040">ANK repeat</keyword>
<dbReference type="STRING" id="6573.A0A210QG19"/>
<keyword evidence="5" id="KW-1185">Reference proteome</keyword>
<dbReference type="OrthoDB" id="5402602at2759"/>
<dbReference type="Proteomes" id="UP000242188">
    <property type="component" value="Unassembled WGS sequence"/>
</dbReference>
<evidence type="ECO:0000256" key="1">
    <source>
        <dbReference type="ARBA" id="ARBA00022737"/>
    </source>
</evidence>
<evidence type="ECO:0000256" key="3">
    <source>
        <dbReference type="PROSITE-ProRule" id="PRU00023"/>
    </source>
</evidence>
<sequence>MDEDREYDDMSFSTDELLKTQFPLHHACRDGDLETVSNLLSSGDFNLYEEDGLYGWTPVHWAAHFGKLTCLMRLLEHGASFDSATNRFNQTPSHIAAFGGKGHCLKWLLHCGAMIDRQDYLGETPVHKAARTGSMECVSLLVSQGCNLSIRNHNSQTPSQLAAECGYHECANYLERATQIQQQAQGVYSELRTPVTHTNPNSSNMIPNGVGGNRTEIVTDPCFTMQGLNGGIVPGAAGEGSTMATNDCDMDMAESMGDGYLQGEAAMFCRAGVKRARDDLDEECFKRMRRAVPVLDSACSSHSPESIAKGTCNPAEKHFLHLDPEKIAQGVNNNYASSMVSSSAFEHYSSVSVQQGYETTFLESLIYNTHGS</sequence>
<dbReference type="Pfam" id="PF00023">
    <property type="entry name" value="Ank"/>
    <property type="match status" value="1"/>
</dbReference>
<organism evidence="4 5">
    <name type="scientific">Mizuhopecten yessoensis</name>
    <name type="common">Japanese scallop</name>
    <name type="synonym">Patinopecten yessoensis</name>
    <dbReference type="NCBI Taxonomy" id="6573"/>
    <lineage>
        <taxon>Eukaryota</taxon>
        <taxon>Metazoa</taxon>
        <taxon>Spiralia</taxon>
        <taxon>Lophotrochozoa</taxon>
        <taxon>Mollusca</taxon>
        <taxon>Bivalvia</taxon>
        <taxon>Autobranchia</taxon>
        <taxon>Pteriomorphia</taxon>
        <taxon>Pectinida</taxon>
        <taxon>Pectinoidea</taxon>
        <taxon>Pectinidae</taxon>
        <taxon>Mizuhopecten</taxon>
    </lineage>
</organism>
<dbReference type="AlphaFoldDB" id="A0A210QG19"/>
<evidence type="ECO:0000256" key="2">
    <source>
        <dbReference type="ARBA" id="ARBA00023043"/>
    </source>
</evidence>
<comment type="caution">
    <text evidence="4">The sequence shown here is derived from an EMBL/GenBank/DDBJ whole genome shotgun (WGS) entry which is preliminary data.</text>
</comment>
<name>A0A210QG19_MIZYE</name>
<evidence type="ECO:0000313" key="5">
    <source>
        <dbReference type="Proteomes" id="UP000242188"/>
    </source>
</evidence>
<feature type="repeat" description="ANK" evidence="3">
    <location>
        <begin position="121"/>
        <end position="153"/>
    </location>
</feature>
<dbReference type="SUPFAM" id="SSF48403">
    <property type="entry name" value="Ankyrin repeat"/>
    <property type="match status" value="1"/>
</dbReference>
<protein>
    <submittedName>
        <fullName evidence="4">Ankyrin repeat domain-containing protein 10</fullName>
    </submittedName>
</protein>
<evidence type="ECO:0000313" key="4">
    <source>
        <dbReference type="EMBL" id="OWF47678.1"/>
    </source>
</evidence>
<feature type="repeat" description="ANK" evidence="3">
    <location>
        <begin position="54"/>
        <end position="86"/>
    </location>
</feature>
<dbReference type="InterPro" id="IPR050776">
    <property type="entry name" value="Ank_Repeat/CDKN_Inhibitor"/>
</dbReference>
<dbReference type="SMART" id="SM00248">
    <property type="entry name" value="ANK"/>
    <property type="match status" value="4"/>
</dbReference>
<keyword evidence="1" id="KW-0677">Repeat</keyword>
<dbReference type="PANTHER" id="PTHR24201">
    <property type="entry name" value="ANK_REP_REGION DOMAIN-CONTAINING PROTEIN"/>
    <property type="match status" value="1"/>
</dbReference>
<accession>A0A210QG19</accession>
<dbReference type="PROSITE" id="PS50088">
    <property type="entry name" value="ANK_REPEAT"/>
    <property type="match status" value="2"/>
</dbReference>
<dbReference type="Pfam" id="PF12796">
    <property type="entry name" value="Ank_2"/>
    <property type="match status" value="1"/>
</dbReference>
<dbReference type="PANTHER" id="PTHR24201:SF17">
    <property type="entry name" value="ANKYRIN REPEAT DOMAIN-CONTAINING PROTEIN 10-LIKE ISOFORM X1"/>
    <property type="match status" value="1"/>
</dbReference>
<reference evidence="4 5" key="1">
    <citation type="journal article" date="2017" name="Nat. Ecol. Evol.">
        <title>Scallop genome provides insights into evolution of bilaterian karyotype and development.</title>
        <authorList>
            <person name="Wang S."/>
            <person name="Zhang J."/>
            <person name="Jiao W."/>
            <person name="Li J."/>
            <person name="Xun X."/>
            <person name="Sun Y."/>
            <person name="Guo X."/>
            <person name="Huan P."/>
            <person name="Dong B."/>
            <person name="Zhang L."/>
            <person name="Hu X."/>
            <person name="Sun X."/>
            <person name="Wang J."/>
            <person name="Zhao C."/>
            <person name="Wang Y."/>
            <person name="Wang D."/>
            <person name="Huang X."/>
            <person name="Wang R."/>
            <person name="Lv J."/>
            <person name="Li Y."/>
            <person name="Zhang Z."/>
            <person name="Liu B."/>
            <person name="Lu W."/>
            <person name="Hui Y."/>
            <person name="Liang J."/>
            <person name="Zhou Z."/>
            <person name="Hou R."/>
            <person name="Li X."/>
            <person name="Liu Y."/>
            <person name="Li H."/>
            <person name="Ning X."/>
            <person name="Lin Y."/>
            <person name="Zhao L."/>
            <person name="Xing Q."/>
            <person name="Dou J."/>
            <person name="Li Y."/>
            <person name="Mao J."/>
            <person name="Guo H."/>
            <person name="Dou H."/>
            <person name="Li T."/>
            <person name="Mu C."/>
            <person name="Jiang W."/>
            <person name="Fu Q."/>
            <person name="Fu X."/>
            <person name="Miao Y."/>
            <person name="Liu J."/>
            <person name="Yu Q."/>
            <person name="Li R."/>
            <person name="Liao H."/>
            <person name="Li X."/>
            <person name="Kong Y."/>
            <person name="Jiang Z."/>
            <person name="Chourrout D."/>
            <person name="Li R."/>
            <person name="Bao Z."/>
        </authorList>
    </citation>
    <scope>NUCLEOTIDE SEQUENCE [LARGE SCALE GENOMIC DNA]</scope>
    <source>
        <strain evidence="4 5">PY_sf001</strain>
    </source>
</reference>
<dbReference type="InterPro" id="IPR036770">
    <property type="entry name" value="Ankyrin_rpt-contain_sf"/>
</dbReference>
<proteinExistence type="predicted"/>